<sequence length="86" mass="9698">MPRPRTRLPVLRSWLLGKASHFSRPQTPPCPPYTTPTVPGTSRSLPPPFMACVWCTRGIKHDICKDPKRSPISSIRHGRHLDHAPL</sequence>
<evidence type="ECO:0000313" key="3">
    <source>
        <dbReference type="Proteomes" id="UP001066276"/>
    </source>
</evidence>
<evidence type="ECO:0000313" key="2">
    <source>
        <dbReference type="EMBL" id="KAJ1190162.1"/>
    </source>
</evidence>
<feature type="region of interest" description="Disordered" evidence="1">
    <location>
        <begin position="22"/>
        <end position="42"/>
    </location>
</feature>
<evidence type="ECO:0000256" key="1">
    <source>
        <dbReference type="SAM" id="MobiDB-lite"/>
    </source>
</evidence>
<feature type="region of interest" description="Disordered" evidence="1">
    <location>
        <begin position="65"/>
        <end position="86"/>
    </location>
</feature>
<proteinExistence type="predicted"/>
<dbReference type="EMBL" id="JANPWB010000005">
    <property type="protein sequence ID" value="KAJ1190162.1"/>
    <property type="molecule type" value="Genomic_DNA"/>
</dbReference>
<dbReference type="AlphaFoldDB" id="A0AAV7UME4"/>
<gene>
    <name evidence="2" type="ORF">NDU88_006901</name>
</gene>
<evidence type="ECO:0008006" key="4">
    <source>
        <dbReference type="Google" id="ProtNLM"/>
    </source>
</evidence>
<organism evidence="2 3">
    <name type="scientific">Pleurodeles waltl</name>
    <name type="common">Iberian ribbed newt</name>
    <dbReference type="NCBI Taxonomy" id="8319"/>
    <lineage>
        <taxon>Eukaryota</taxon>
        <taxon>Metazoa</taxon>
        <taxon>Chordata</taxon>
        <taxon>Craniata</taxon>
        <taxon>Vertebrata</taxon>
        <taxon>Euteleostomi</taxon>
        <taxon>Amphibia</taxon>
        <taxon>Batrachia</taxon>
        <taxon>Caudata</taxon>
        <taxon>Salamandroidea</taxon>
        <taxon>Salamandridae</taxon>
        <taxon>Pleurodelinae</taxon>
        <taxon>Pleurodeles</taxon>
    </lineage>
</organism>
<reference evidence="2" key="1">
    <citation type="journal article" date="2022" name="bioRxiv">
        <title>Sequencing and chromosome-scale assembly of the giantPleurodeles waltlgenome.</title>
        <authorList>
            <person name="Brown T."/>
            <person name="Elewa A."/>
            <person name="Iarovenko S."/>
            <person name="Subramanian E."/>
            <person name="Araus A.J."/>
            <person name="Petzold A."/>
            <person name="Susuki M."/>
            <person name="Suzuki K.-i.T."/>
            <person name="Hayashi T."/>
            <person name="Toyoda A."/>
            <person name="Oliveira C."/>
            <person name="Osipova E."/>
            <person name="Leigh N.D."/>
            <person name="Simon A."/>
            <person name="Yun M.H."/>
        </authorList>
    </citation>
    <scope>NUCLEOTIDE SEQUENCE</scope>
    <source>
        <strain evidence="2">20211129_DDA</strain>
        <tissue evidence="2">Liver</tissue>
    </source>
</reference>
<keyword evidence="3" id="KW-1185">Reference proteome</keyword>
<protein>
    <recommendedName>
        <fullName evidence="4">Secreted protein</fullName>
    </recommendedName>
</protein>
<name>A0AAV7UME4_PLEWA</name>
<comment type="caution">
    <text evidence="2">The sequence shown here is derived from an EMBL/GenBank/DDBJ whole genome shotgun (WGS) entry which is preliminary data.</text>
</comment>
<accession>A0AAV7UME4</accession>
<dbReference type="Proteomes" id="UP001066276">
    <property type="component" value="Chromosome 3_1"/>
</dbReference>